<reference evidence="15" key="1">
    <citation type="submission" date="2017-08" db="EMBL/GenBank/DDBJ databases">
        <title>Direct submision.</title>
        <authorList>
            <person name="Kim S.-J."/>
            <person name="Rhee S.-K."/>
        </authorList>
    </citation>
    <scope>NUCLEOTIDE SEQUENCE [LARGE SCALE GENOMIC DNA]</scope>
    <source>
        <strain evidence="15">GI5</strain>
    </source>
</reference>
<dbReference type="InterPro" id="IPR011527">
    <property type="entry name" value="ABC1_TM_dom"/>
</dbReference>
<keyword evidence="4 11" id="KW-0812">Transmembrane</keyword>
<feature type="transmembrane region" description="Helical" evidence="11">
    <location>
        <begin position="27"/>
        <end position="46"/>
    </location>
</feature>
<feature type="domain" description="ABC transporter" evidence="12">
    <location>
        <begin position="343"/>
        <end position="578"/>
    </location>
</feature>
<sequence>MTEQARLSRTSLQTYWRLLGYLSGLRGYFALSVFGFLVFSVSQPMLAKLMELVINAIEHKDADARWVLPFVAVGIFAVRGFGMFMGNYFNEYVGASVIRRIKYELFQHLIVLPARYYDQASQGQLLHRLNSGVHQIQTAVTNALKVLVREGFTIIALLSWAFYLNWRLSLTFLALTPLLVLLVSYSTKRLKKVAKKSEGALGDAMQVSKELISNYGVVRGFGAEKYESQRYGKALDRAFKTQLKIRKISSIFTPLSQLIVASAVAIIIFLLLNPIFLMSSTTGELVGYLTTVALLPKSMQQLSGINVTIQRALVGADLVFSILDVEPEKDLGNFEIQRVQGAVRFDGLCFRYPSSTQDVLSQVSFSVNPGEMVALVGRSGSGKTTLASLLYRLYEVDDGSVFVDDVDVNHYKLTNLRKQIALVSQNVSLFEDTVRNNIAYGDAAYTDEQIRGALLSAHAEDFVNALPQGLDTMIGENGLMLSGGQRQRISIARAFLKDAPILILDEATSALDNESESKITQAIEELADSRTTFVIAHRLSTILKADRLIVMDAGQIVEQGRHEDLLAKGGYYANLYNSELVND</sequence>
<evidence type="ECO:0000256" key="5">
    <source>
        <dbReference type="ARBA" id="ARBA00022741"/>
    </source>
</evidence>
<protein>
    <submittedName>
        <fullName evidence="14">Lipid A export permease/ATP-binding protein MsbA</fullName>
    </submittedName>
</protein>
<dbReference type="SMART" id="SM00382">
    <property type="entry name" value="AAA"/>
    <property type="match status" value="1"/>
</dbReference>
<evidence type="ECO:0000256" key="8">
    <source>
        <dbReference type="ARBA" id="ARBA00022989"/>
    </source>
</evidence>
<dbReference type="GO" id="GO:0034040">
    <property type="term" value="F:ATPase-coupled lipid transmembrane transporter activity"/>
    <property type="evidence" value="ECO:0007669"/>
    <property type="project" value="InterPro"/>
</dbReference>
<evidence type="ECO:0000313" key="14">
    <source>
        <dbReference type="EMBL" id="AUM13448.1"/>
    </source>
</evidence>
<proteinExistence type="predicted"/>
<keyword evidence="10 11" id="KW-0472">Membrane</keyword>
<keyword evidence="15" id="KW-1185">Reference proteome</keyword>
<keyword evidence="8 11" id="KW-1133">Transmembrane helix</keyword>
<evidence type="ECO:0000256" key="9">
    <source>
        <dbReference type="ARBA" id="ARBA00023055"/>
    </source>
</evidence>
<keyword evidence="5" id="KW-0547">Nucleotide-binding</keyword>
<dbReference type="PANTHER" id="PTHR43394">
    <property type="entry name" value="ATP-DEPENDENT PERMEASE MDL1, MITOCHONDRIAL"/>
    <property type="match status" value="1"/>
</dbReference>
<dbReference type="KEGG" id="kak:Kalk_13905"/>
<name>A0A2K9LM89_9GAMM</name>
<keyword evidence="9" id="KW-0445">Lipid transport</keyword>
<evidence type="ECO:0000256" key="1">
    <source>
        <dbReference type="ARBA" id="ARBA00004651"/>
    </source>
</evidence>
<dbReference type="PANTHER" id="PTHR43394:SF1">
    <property type="entry name" value="ATP-BINDING CASSETTE SUB-FAMILY B MEMBER 10, MITOCHONDRIAL"/>
    <property type="match status" value="1"/>
</dbReference>
<dbReference type="SUPFAM" id="SSF90123">
    <property type="entry name" value="ABC transporter transmembrane region"/>
    <property type="match status" value="1"/>
</dbReference>
<dbReference type="GO" id="GO:0016887">
    <property type="term" value="F:ATP hydrolysis activity"/>
    <property type="evidence" value="ECO:0007669"/>
    <property type="project" value="InterPro"/>
</dbReference>
<dbReference type="PROSITE" id="PS00211">
    <property type="entry name" value="ABC_TRANSPORTER_1"/>
    <property type="match status" value="1"/>
</dbReference>
<keyword evidence="2" id="KW-0813">Transport</keyword>
<evidence type="ECO:0000256" key="4">
    <source>
        <dbReference type="ARBA" id="ARBA00022692"/>
    </source>
</evidence>
<dbReference type="OrthoDB" id="9806127at2"/>
<feature type="domain" description="ABC transmembrane type-1" evidence="13">
    <location>
        <begin position="30"/>
        <end position="311"/>
    </location>
</feature>
<evidence type="ECO:0000259" key="13">
    <source>
        <dbReference type="PROSITE" id="PS50929"/>
    </source>
</evidence>
<dbReference type="RefSeq" id="WP_101894826.1">
    <property type="nucleotide sequence ID" value="NZ_CP022684.1"/>
</dbReference>
<feature type="transmembrane region" description="Helical" evidence="11">
    <location>
        <begin position="146"/>
        <end position="163"/>
    </location>
</feature>
<evidence type="ECO:0000256" key="6">
    <source>
        <dbReference type="ARBA" id="ARBA00022840"/>
    </source>
</evidence>
<feature type="transmembrane region" description="Helical" evidence="11">
    <location>
        <begin position="66"/>
        <end position="89"/>
    </location>
</feature>
<evidence type="ECO:0000256" key="11">
    <source>
        <dbReference type="SAM" id="Phobius"/>
    </source>
</evidence>
<dbReference type="InterPro" id="IPR039421">
    <property type="entry name" value="Type_1_exporter"/>
</dbReference>
<dbReference type="GO" id="GO:0005886">
    <property type="term" value="C:plasma membrane"/>
    <property type="evidence" value="ECO:0007669"/>
    <property type="project" value="UniProtKB-SubCell"/>
</dbReference>
<dbReference type="InterPro" id="IPR027417">
    <property type="entry name" value="P-loop_NTPase"/>
</dbReference>
<dbReference type="Pfam" id="PF00005">
    <property type="entry name" value="ABC_tran"/>
    <property type="match status" value="1"/>
</dbReference>
<dbReference type="InterPro" id="IPR011917">
    <property type="entry name" value="ABC_transpr_lipidA"/>
</dbReference>
<dbReference type="GO" id="GO:0015421">
    <property type="term" value="F:ABC-type oligopeptide transporter activity"/>
    <property type="evidence" value="ECO:0007669"/>
    <property type="project" value="TreeGrafter"/>
</dbReference>
<keyword evidence="3" id="KW-1003">Cell membrane</keyword>
<dbReference type="NCBIfam" id="TIGR02203">
    <property type="entry name" value="MsbA_lipidA"/>
    <property type="match status" value="1"/>
</dbReference>
<dbReference type="InterPro" id="IPR003593">
    <property type="entry name" value="AAA+_ATPase"/>
</dbReference>
<evidence type="ECO:0000256" key="7">
    <source>
        <dbReference type="ARBA" id="ARBA00022967"/>
    </source>
</evidence>
<dbReference type="EMBL" id="CP022684">
    <property type="protein sequence ID" value="AUM13448.1"/>
    <property type="molecule type" value="Genomic_DNA"/>
</dbReference>
<gene>
    <name evidence="14" type="primary">msbA</name>
    <name evidence="14" type="ORF">Kalk_13905</name>
</gene>
<accession>A0A2K9LM89</accession>
<dbReference type="SUPFAM" id="SSF52540">
    <property type="entry name" value="P-loop containing nucleoside triphosphate hydrolases"/>
    <property type="match status" value="1"/>
</dbReference>
<dbReference type="InterPro" id="IPR003439">
    <property type="entry name" value="ABC_transporter-like_ATP-bd"/>
</dbReference>
<evidence type="ECO:0000313" key="15">
    <source>
        <dbReference type="Proteomes" id="UP000235116"/>
    </source>
</evidence>
<dbReference type="Pfam" id="PF00664">
    <property type="entry name" value="ABC_membrane"/>
    <property type="match status" value="1"/>
</dbReference>
<dbReference type="CDD" id="cd18552">
    <property type="entry name" value="ABC_6TM_MsbA_like"/>
    <property type="match status" value="1"/>
</dbReference>
<evidence type="ECO:0000259" key="12">
    <source>
        <dbReference type="PROSITE" id="PS50893"/>
    </source>
</evidence>
<evidence type="ECO:0000256" key="10">
    <source>
        <dbReference type="ARBA" id="ARBA00023136"/>
    </source>
</evidence>
<organism evidence="14 15">
    <name type="scientific">Ketobacter alkanivorans</name>
    <dbReference type="NCBI Taxonomy" id="1917421"/>
    <lineage>
        <taxon>Bacteria</taxon>
        <taxon>Pseudomonadati</taxon>
        <taxon>Pseudomonadota</taxon>
        <taxon>Gammaproteobacteria</taxon>
        <taxon>Pseudomonadales</taxon>
        <taxon>Ketobacteraceae</taxon>
        <taxon>Ketobacter</taxon>
    </lineage>
</organism>
<dbReference type="FunFam" id="3.40.50.300:FF:000221">
    <property type="entry name" value="Multidrug ABC transporter ATP-binding protein"/>
    <property type="match status" value="1"/>
</dbReference>
<feature type="transmembrane region" description="Helical" evidence="11">
    <location>
        <begin position="169"/>
        <end position="187"/>
    </location>
</feature>
<dbReference type="InterPro" id="IPR036640">
    <property type="entry name" value="ABC1_TM_sf"/>
</dbReference>
<dbReference type="PROSITE" id="PS50893">
    <property type="entry name" value="ABC_TRANSPORTER_2"/>
    <property type="match status" value="1"/>
</dbReference>
<dbReference type="GO" id="GO:0005524">
    <property type="term" value="F:ATP binding"/>
    <property type="evidence" value="ECO:0007669"/>
    <property type="project" value="UniProtKB-KW"/>
</dbReference>
<dbReference type="Proteomes" id="UP000235116">
    <property type="component" value="Chromosome"/>
</dbReference>
<feature type="transmembrane region" description="Helical" evidence="11">
    <location>
        <begin position="251"/>
        <end position="272"/>
    </location>
</feature>
<dbReference type="AlphaFoldDB" id="A0A2K9LM89"/>
<comment type="subcellular location">
    <subcellularLocation>
        <location evidence="1">Cell membrane</location>
        <topology evidence="1">Multi-pass membrane protein</topology>
    </subcellularLocation>
</comment>
<keyword evidence="7" id="KW-1278">Translocase</keyword>
<dbReference type="PROSITE" id="PS50929">
    <property type="entry name" value="ABC_TM1F"/>
    <property type="match status" value="1"/>
</dbReference>
<evidence type="ECO:0000256" key="2">
    <source>
        <dbReference type="ARBA" id="ARBA00022448"/>
    </source>
</evidence>
<evidence type="ECO:0000256" key="3">
    <source>
        <dbReference type="ARBA" id="ARBA00022475"/>
    </source>
</evidence>
<dbReference type="Gene3D" id="1.20.1560.10">
    <property type="entry name" value="ABC transporter type 1, transmembrane domain"/>
    <property type="match status" value="1"/>
</dbReference>
<dbReference type="Gene3D" id="3.40.50.300">
    <property type="entry name" value="P-loop containing nucleotide triphosphate hydrolases"/>
    <property type="match status" value="1"/>
</dbReference>
<keyword evidence="6 14" id="KW-0067">ATP-binding</keyword>
<dbReference type="InterPro" id="IPR017871">
    <property type="entry name" value="ABC_transporter-like_CS"/>
</dbReference>